<evidence type="ECO:0000313" key="3">
    <source>
        <dbReference type="Proteomes" id="UP001179952"/>
    </source>
</evidence>
<comment type="caution">
    <text evidence="2">The sequence shown here is derived from an EMBL/GenBank/DDBJ whole genome shotgun (WGS) entry which is preliminary data.</text>
</comment>
<proteinExistence type="predicted"/>
<dbReference type="EMBL" id="JAUJYN010000002">
    <property type="protein sequence ID" value="KAK1277772.1"/>
    <property type="molecule type" value="Genomic_DNA"/>
</dbReference>
<evidence type="ECO:0000256" key="1">
    <source>
        <dbReference type="SAM" id="MobiDB-lite"/>
    </source>
</evidence>
<protein>
    <submittedName>
        <fullName evidence="2">Uncharacterized protein</fullName>
    </submittedName>
</protein>
<feature type="region of interest" description="Disordered" evidence="1">
    <location>
        <begin position="1"/>
        <end position="96"/>
    </location>
</feature>
<sequence length="139" mass="15536">MRMDRHCHRAEAAPTQKQAHTEKKPLAFSHTPSARHVHHTKHRVSLRPNQSAQRTAGKRSFRATPSLNGLPIRPHSYADLTEKPEPGLGNQIGRSSAPMSNLHVARQIPKKYSKLLDFLHLGELQAPPLRLAQSLSNSL</sequence>
<name>A0AAV9BMZ5_ACOGR</name>
<dbReference type="AlphaFoldDB" id="A0AAV9BMZ5"/>
<dbReference type="Proteomes" id="UP001179952">
    <property type="component" value="Unassembled WGS sequence"/>
</dbReference>
<keyword evidence="3" id="KW-1185">Reference proteome</keyword>
<accession>A0AAV9BMZ5</accession>
<organism evidence="2 3">
    <name type="scientific">Acorus gramineus</name>
    <name type="common">Dwarf sweet flag</name>
    <dbReference type="NCBI Taxonomy" id="55184"/>
    <lineage>
        <taxon>Eukaryota</taxon>
        <taxon>Viridiplantae</taxon>
        <taxon>Streptophyta</taxon>
        <taxon>Embryophyta</taxon>
        <taxon>Tracheophyta</taxon>
        <taxon>Spermatophyta</taxon>
        <taxon>Magnoliopsida</taxon>
        <taxon>Liliopsida</taxon>
        <taxon>Acoraceae</taxon>
        <taxon>Acorus</taxon>
    </lineage>
</organism>
<evidence type="ECO:0000313" key="2">
    <source>
        <dbReference type="EMBL" id="KAK1277772.1"/>
    </source>
</evidence>
<gene>
    <name evidence="2" type="ORF">QJS04_geneDACA022162</name>
</gene>
<reference evidence="2" key="2">
    <citation type="submission" date="2023-06" db="EMBL/GenBank/DDBJ databases">
        <authorList>
            <person name="Ma L."/>
            <person name="Liu K.-W."/>
            <person name="Li Z."/>
            <person name="Hsiao Y.-Y."/>
            <person name="Qi Y."/>
            <person name="Fu T."/>
            <person name="Tang G."/>
            <person name="Zhang D."/>
            <person name="Sun W.-H."/>
            <person name="Liu D.-K."/>
            <person name="Li Y."/>
            <person name="Chen G.-Z."/>
            <person name="Liu X.-D."/>
            <person name="Liao X.-Y."/>
            <person name="Jiang Y.-T."/>
            <person name="Yu X."/>
            <person name="Hao Y."/>
            <person name="Huang J."/>
            <person name="Zhao X.-W."/>
            <person name="Ke S."/>
            <person name="Chen Y.-Y."/>
            <person name="Wu W.-L."/>
            <person name="Hsu J.-L."/>
            <person name="Lin Y.-F."/>
            <person name="Huang M.-D."/>
            <person name="Li C.-Y."/>
            <person name="Huang L."/>
            <person name="Wang Z.-W."/>
            <person name="Zhao X."/>
            <person name="Zhong W.-Y."/>
            <person name="Peng D.-H."/>
            <person name="Ahmad S."/>
            <person name="Lan S."/>
            <person name="Zhang J.-S."/>
            <person name="Tsai W.-C."/>
            <person name="Van De Peer Y."/>
            <person name="Liu Z.-J."/>
        </authorList>
    </citation>
    <scope>NUCLEOTIDE SEQUENCE</scope>
    <source>
        <strain evidence="2">SCP</strain>
        <tissue evidence="2">Leaves</tissue>
    </source>
</reference>
<feature type="compositionally biased region" description="Basic residues" evidence="1">
    <location>
        <begin position="33"/>
        <end position="45"/>
    </location>
</feature>
<reference evidence="2" key="1">
    <citation type="journal article" date="2023" name="Nat. Commun.">
        <title>Diploid and tetraploid genomes of Acorus and the evolution of monocots.</title>
        <authorList>
            <person name="Ma L."/>
            <person name="Liu K.W."/>
            <person name="Li Z."/>
            <person name="Hsiao Y.Y."/>
            <person name="Qi Y."/>
            <person name="Fu T."/>
            <person name="Tang G.D."/>
            <person name="Zhang D."/>
            <person name="Sun W.H."/>
            <person name="Liu D.K."/>
            <person name="Li Y."/>
            <person name="Chen G.Z."/>
            <person name="Liu X.D."/>
            <person name="Liao X.Y."/>
            <person name="Jiang Y.T."/>
            <person name="Yu X."/>
            <person name="Hao Y."/>
            <person name="Huang J."/>
            <person name="Zhao X.W."/>
            <person name="Ke S."/>
            <person name="Chen Y.Y."/>
            <person name="Wu W.L."/>
            <person name="Hsu J.L."/>
            <person name="Lin Y.F."/>
            <person name="Huang M.D."/>
            <person name="Li C.Y."/>
            <person name="Huang L."/>
            <person name="Wang Z.W."/>
            <person name="Zhao X."/>
            <person name="Zhong W.Y."/>
            <person name="Peng D.H."/>
            <person name="Ahmad S."/>
            <person name="Lan S."/>
            <person name="Zhang J.S."/>
            <person name="Tsai W.C."/>
            <person name="Van de Peer Y."/>
            <person name="Liu Z.J."/>
        </authorList>
    </citation>
    <scope>NUCLEOTIDE SEQUENCE</scope>
    <source>
        <strain evidence="2">SCP</strain>
    </source>
</reference>